<dbReference type="InterPro" id="IPR000719">
    <property type="entry name" value="Prot_kinase_dom"/>
</dbReference>
<evidence type="ECO:0000256" key="3">
    <source>
        <dbReference type="ARBA" id="ARBA00022840"/>
    </source>
</evidence>
<dbReference type="Gene3D" id="2.60.40.640">
    <property type="match status" value="1"/>
</dbReference>
<reference evidence="5" key="2">
    <citation type="submission" date="2015-06" db="UniProtKB">
        <authorList>
            <consortium name="EnsemblPlants"/>
        </authorList>
    </citation>
    <scope>IDENTIFICATION</scope>
</reference>
<dbReference type="Gramene" id="ORUFI12G14070.1">
    <property type="protein sequence ID" value="ORUFI12G14070.1"/>
    <property type="gene ID" value="ORUFI12G14070"/>
</dbReference>
<evidence type="ECO:0000256" key="1">
    <source>
        <dbReference type="ARBA" id="ARBA00009100"/>
    </source>
</evidence>
<dbReference type="STRING" id="4529.A0A0E0RHK6"/>
<dbReference type="Proteomes" id="UP000008022">
    <property type="component" value="Unassembled WGS sequence"/>
</dbReference>
<dbReference type="Pfam" id="PF03643">
    <property type="entry name" value="Vps26"/>
    <property type="match status" value="1"/>
</dbReference>
<feature type="domain" description="Protein kinase" evidence="4">
    <location>
        <begin position="1"/>
        <end position="273"/>
    </location>
</feature>
<dbReference type="PANTHER" id="PTHR27007">
    <property type="match status" value="1"/>
</dbReference>
<dbReference type="GO" id="GO:0051707">
    <property type="term" value="P:response to other organism"/>
    <property type="evidence" value="ECO:0007669"/>
    <property type="project" value="UniProtKB-ARBA"/>
</dbReference>
<keyword evidence="3" id="KW-0067">ATP-binding</keyword>
<protein>
    <recommendedName>
        <fullName evidence="4">Protein kinase domain-containing protein</fullName>
    </recommendedName>
</protein>
<evidence type="ECO:0000256" key="2">
    <source>
        <dbReference type="ARBA" id="ARBA00022741"/>
    </source>
</evidence>
<dbReference type="SUPFAM" id="SSF56112">
    <property type="entry name" value="Protein kinase-like (PK-like)"/>
    <property type="match status" value="1"/>
</dbReference>
<name>A0A0E0RHK6_ORYRU</name>
<organism evidence="5 6">
    <name type="scientific">Oryza rufipogon</name>
    <name type="common">Brownbeard rice</name>
    <name type="synonym">Asian wild rice</name>
    <dbReference type="NCBI Taxonomy" id="4529"/>
    <lineage>
        <taxon>Eukaryota</taxon>
        <taxon>Viridiplantae</taxon>
        <taxon>Streptophyta</taxon>
        <taxon>Embryophyta</taxon>
        <taxon>Tracheophyta</taxon>
        <taxon>Spermatophyta</taxon>
        <taxon>Magnoliopsida</taxon>
        <taxon>Liliopsida</taxon>
        <taxon>Poales</taxon>
        <taxon>Poaceae</taxon>
        <taxon>BOP clade</taxon>
        <taxon>Oryzoideae</taxon>
        <taxon>Oryzeae</taxon>
        <taxon>Oryzinae</taxon>
        <taxon>Oryza</taxon>
    </lineage>
</organism>
<evidence type="ECO:0000313" key="5">
    <source>
        <dbReference type="EnsemblPlants" id="ORUFI12G14070.1"/>
    </source>
</evidence>
<keyword evidence="6" id="KW-1185">Reference proteome</keyword>
<dbReference type="InterPro" id="IPR011009">
    <property type="entry name" value="Kinase-like_dom_sf"/>
</dbReference>
<comment type="similarity">
    <text evidence="1">Belongs to the VPS26 family.</text>
</comment>
<dbReference type="Pfam" id="PF07714">
    <property type="entry name" value="PK_Tyr_Ser-Thr"/>
    <property type="match status" value="1"/>
</dbReference>
<dbReference type="InterPro" id="IPR050528">
    <property type="entry name" value="L-type_Lectin-RKs"/>
</dbReference>
<dbReference type="PROSITE" id="PS50011">
    <property type="entry name" value="PROTEIN_KINASE_DOM"/>
    <property type="match status" value="1"/>
</dbReference>
<reference evidence="6" key="1">
    <citation type="submission" date="2013-06" db="EMBL/GenBank/DDBJ databases">
        <authorList>
            <person name="Zhao Q."/>
        </authorList>
    </citation>
    <scope>NUCLEOTIDE SEQUENCE</scope>
    <source>
        <strain evidence="6">cv. W1943</strain>
    </source>
</reference>
<dbReference type="Gene3D" id="1.10.510.10">
    <property type="entry name" value="Transferase(Phosphotransferase) domain 1"/>
    <property type="match status" value="1"/>
</dbReference>
<dbReference type="AlphaFoldDB" id="A0A0E0RHK6"/>
<dbReference type="InterPro" id="IPR014752">
    <property type="entry name" value="Arrestin-like_C"/>
</dbReference>
<accession>A0A0E0RHK6</accession>
<dbReference type="GO" id="GO:0004672">
    <property type="term" value="F:protein kinase activity"/>
    <property type="evidence" value="ECO:0007669"/>
    <property type="project" value="InterPro"/>
</dbReference>
<keyword evidence="2" id="KW-0547">Nucleotide-binding</keyword>
<dbReference type="GO" id="GO:0005524">
    <property type="term" value="F:ATP binding"/>
    <property type="evidence" value="ECO:0007669"/>
    <property type="project" value="UniProtKB-KW"/>
</dbReference>
<sequence>MELEILRTESTGAGSSANVETETLAKFELMDGAPVRGDLGQCSGKVFRGTVLGHDGLQAPVAIKRFHAAISKEDVELVRNDLAGQPLRHRNLVYIIVYDLMDNGNLEKHLFATERHPLLSWSRRFNIIRGVALGLQHLHRNGSIHGSIKASNVFLEEGDLTPRLGDFGCSWLEPSSTRDDHHIRAVYGLPEVLGCPVPNCTSKATFRADVLATQAERLLLVGLLCSNEDRDKRLDMDAIVEILQSDNVPPPVVPPKRPIFAPTYHHIHTMTTV</sequence>
<dbReference type="EnsemblPlants" id="ORUFI12G14070.1">
    <property type="protein sequence ID" value="ORUFI12G14070.1"/>
    <property type="gene ID" value="ORUFI12G14070"/>
</dbReference>
<evidence type="ECO:0000259" key="4">
    <source>
        <dbReference type="PROSITE" id="PS50011"/>
    </source>
</evidence>
<dbReference type="InterPro" id="IPR001245">
    <property type="entry name" value="Ser-Thr/Tyr_kinase_cat_dom"/>
</dbReference>
<dbReference type="HOGENOM" id="CLU_1020784_0_0_1"/>
<dbReference type="InterPro" id="IPR028934">
    <property type="entry name" value="Vps26-related"/>
</dbReference>
<proteinExistence type="inferred from homology"/>
<dbReference type="GO" id="GO:0006886">
    <property type="term" value="P:intracellular protein transport"/>
    <property type="evidence" value="ECO:0007669"/>
    <property type="project" value="InterPro"/>
</dbReference>
<evidence type="ECO:0000313" key="6">
    <source>
        <dbReference type="Proteomes" id="UP000008022"/>
    </source>
</evidence>